<dbReference type="Gene3D" id="3.90.230.10">
    <property type="entry name" value="Creatinase/methionine aminopeptidase superfamily"/>
    <property type="match status" value="1"/>
</dbReference>
<keyword evidence="5 7" id="KW-0482">Metalloprotease</keyword>
<keyword evidence="2 7" id="KW-0479">Metal-binding</keyword>
<feature type="binding site" evidence="7">
    <location>
        <position position="419"/>
    </location>
    <ligand>
        <name>Mn(2+)</name>
        <dbReference type="ChEBI" id="CHEBI:29035"/>
        <label>1</label>
    </ligand>
</feature>
<feature type="domain" description="Peptidase M24" evidence="8">
    <location>
        <begin position="166"/>
        <end position="425"/>
    </location>
</feature>
<dbReference type="GO" id="GO:0102009">
    <property type="term" value="F:proline dipeptidase activity"/>
    <property type="evidence" value="ECO:0007669"/>
    <property type="project" value="UniProtKB-EC"/>
</dbReference>
<dbReference type="InterPro" id="IPR036005">
    <property type="entry name" value="Creatinase/aminopeptidase-like"/>
</dbReference>
<evidence type="ECO:0000256" key="5">
    <source>
        <dbReference type="ARBA" id="ARBA00023049"/>
    </source>
</evidence>
<dbReference type="Pfam" id="PF21216">
    <property type="entry name" value="PepQ_N"/>
    <property type="match status" value="1"/>
</dbReference>
<dbReference type="Pfam" id="PF00557">
    <property type="entry name" value="Peptidase_M24"/>
    <property type="match status" value="1"/>
</dbReference>
<feature type="binding site" evidence="7">
    <location>
        <position position="255"/>
    </location>
    <ligand>
        <name>Mn(2+)</name>
        <dbReference type="ChEBI" id="CHEBI:29035"/>
        <label>2</label>
    </ligand>
</feature>
<dbReference type="PANTHER" id="PTHR43226:SF8">
    <property type="entry name" value="XAA-PRO DIPEPTIDASE"/>
    <property type="match status" value="1"/>
</dbReference>
<keyword evidence="4 7" id="KW-0224">Dipeptidase</keyword>
<dbReference type="InterPro" id="IPR052433">
    <property type="entry name" value="X-Pro_dipept-like"/>
</dbReference>
<feature type="domain" description="Xaa-Pro dipeptidase N-terminal" evidence="9">
    <location>
        <begin position="7"/>
        <end position="155"/>
    </location>
</feature>
<proteinExistence type="inferred from homology"/>
<evidence type="ECO:0000313" key="11">
    <source>
        <dbReference type="Proteomes" id="UP000095230"/>
    </source>
</evidence>
<feature type="binding site" evidence="7">
    <location>
        <position position="380"/>
    </location>
    <ligand>
        <name>Mn(2+)</name>
        <dbReference type="ChEBI" id="CHEBI:29035"/>
        <label>1</label>
    </ligand>
</feature>
<evidence type="ECO:0000256" key="6">
    <source>
        <dbReference type="ARBA" id="ARBA00023211"/>
    </source>
</evidence>
<evidence type="ECO:0000256" key="1">
    <source>
        <dbReference type="ARBA" id="ARBA00022670"/>
    </source>
</evidence>
<dbReference type="GO" id="GO:0006508">
    <property type="term" value="P:proteolysis"/>
    <property type="evidence" value="ECO:0007669"/>
    <property type="project" value="UniProtKB-KW"/>
</dbReference>
<dbReference type="InterPro" id="IPR048819">
    <property type="entry name" value="PepQ_N"/>
</dbReference>
<dbReference type="SUPFAM" id="SSF55920">
    <property type="entry name" value="Creatinase/aminopeptidase"/>
    <property type="match status" value="1"/>
</dbReference>
<feature type="binding site" evidence="7">
    <location>
        <position position="244"/>
    </location>
    <ligand>
        <name>Mn(2+)</name>
        <dbReference type="ChEBI" id="CHEBI:29035"/>
        <label>2</label>
    </ligand>
</feature>
<dbReference type="GO" id="GO:0046872">
    <property type="term" value="F:metal ion binding"/>
    <property type="evidence" value="ECO:0007669"/>
    <property type="project" value="UniProtKB-KW"/>
</dbReference>
<evidence type="ECO:0000313" key="10">
    <source>
        <dbReference type="EMBL" id="OEG73992.1"/>
    </source>
</evidence>
<dbReference type="InterPro" id="IPR029149">
    <property type="entry name" value="Creatin/AminoP/Spt16_N"/>
</dbReference>
<dbReference type="InterPro" id="IPR022846">
    <property type="entry name" value="X_Pro_dipept"/>
</dbReference>
<gene>
    <name evidence="7" type="primary">pepQ</name>
    <name evidence="10" type="ORF">BEL05_20055</name>
</gene>
<dbReference type="OrthoDB" id="9806388at2"/>
<feature type="binding site" evidence="7">
    <location>
        <position position="419"/>
    </location>
    <ligand>
        <name>Mn(2+)</name>
        <dbReference type="ChEBI" id="CHEBI:29035"/>
        <label>2</label>
    </ligand>
</feature>
<name>A0A1E5ITY2_SHECO</name>
<comment type="caution">
    <text evidence="10">The sequence shown here is derived from an EMBL/GenBank/DDBJ whole genome shotgun (WGS) entry which is preliminary data.</text>
</comment>
<evidence type="ECO:0000256" key="3">
    <source>
        <dbReference type="ARBA" id="ARBA00022801"/>
    </source>
</evidence>
<comment type="similarity">
    <text evidence="7">Belongs to the peptidase M24B family. Bacterial-type prolidase subfamily.</text>
</comment>
<evidence type="ECO:0000256" key="7">
    <source>
        <dbReference type="HAMAP-Rule" id="MF_01279"/>
    </source>
</evidence>
<evidence type="ECO:0000259" key="9">
    <source>
        <dbReference type="Pfam" id="PF21216"/>
    </source>
</evidence>
<dbReference type="PROSITE" id="PS00491">
    <property type="entry name" value="PROLINE_PEPTIDASE"/>
    <property type="match status" value="1"/>
</dbReference>
<comment type="cofactor">
    <cofactor evidence="7">
        <name>Mn(2+)</name>
        <dbReference type="ChEBI" id="CHEBI:29035"/>
    </cofactor>
    <text evidence="7">Binds 2 manganese ions per subunit.</text>
</comment>
<dbReference type="NCBIfam" id="NF010133">
    <property type="entry name" value="PRK13607.1"/>
    <property type="match status" value="1"/>
</dbReference>
<keyword evidence="3 7" id="KW-0378">Hydrolase</keyword>
<dbReference type="InterPro" id="IPR000994">
    <property type="entry name" value="Pept_M24"/>
</dbReference>
<sequence>MENLAPLYPEHISELNRRVAEIVARENLSGLVIHSGQPHRQFLDDMDYPFKVNPQFKAWLPIVDNPHCWLLVNGKDKPQLIFYRPVDFWHKVAELPDDFWTSEVEIKLLTKADKVAELLPKDIGNWAYIGEHLDVAEVLGFRSRNPDAVMSYLHYHRATKTQYELACMRQANEIAVRGHVAAKGAFYSGASEFQIQQAYLAATDQGENEVPYGNIVALNQNAAILHYTALEHDTPAQRLSFLIDAGANFHGYASDITRTYAFEKNQFGDLIAAMDKLQLEVIEMMRPGVKYVDLHIITHQKLAQILLDFKLATGDKQGLIDQGITSAFFPHGLGHMLGLQVHDMGGFLHDERGTHIAAPEAHSFLRCTRTLAVNQVLTIEPGLYIIDTLLNELKADARGNQVNWNMVDQLRPFGGIRIEDNVIVHSDHIENMTRDLGLHG</sequence>
<keyword evidence="6 7" id="KW-0464">Manganese</keyword>
<evidence type="ECO:0000256" key="4">
    <source>
        <dbReference type="ARBA" id="ARBA00022997"/>
    </source>
</evidence>
<accession>A0A1E5ITY2</accession>
<dbReference type="EC" id="3.4.13.9" evidence="7"/>
<reference evidence="10 11" key="1">
    <citation type="submission" date="2016-07" db="EMBL/GenBank/DDBJ databases">
        <title>Whole-genome of two Shewanella species isolated from a digestive organ of sea cucumber Apostichopus japonicus Selenka 1867.</title>
        <authorList>
            <person name="Hong H.-H."/>
            <person name="Choi H."/>
            <person name="Cheon S."/>
            <person name="Oh J.-S."/>
            <person name="Lee H.-G."/>
            <person name="Park C."/>
        </authorList>
    </citation>
    <scope>NUCLEOTIDE SEQUENCE [LARGE SCALE GENOMIC DNA]</scope>
    <source>
        <strain evidence="10 11">CSB03KR</strain>
    </source>
</reference>
<dbReference type="Proteomes" id="UP000095230">
    <property type="component" value="Unassembled WGS sequence"/>
</dbReference>
<protein>
    <recommendedName>
        <fullName evidence="7">Xaa-Pro dipeptidase</fullName>
        <shortName evidence="7">X-Pro dipeptidase</shortName>
        <ecNumber evidence="7">3.4.13.9</ecNumber>
    </recommendedName>
    <alternativeName>
        <fullName evidence="7">Imidodipeptidase</fullName>
    </alternativeName>
    <alternativeName>
        <fullName evidence="7">Proline dipeptidase</fullName>
        <shortName evidence="7">Prolidase</shortName>
    </alternativeName>
</protein>
<dbReference type="GO" id="GO:0008235">
    <property type="term" value="F:metalloexopeptidase activity"/>
    <property type="evidence" value="ECO:0007669"/>
    <property type="project" value="UniProtKB-UniRule"/>
</dbReference>
<comment type="catalytic activity">
    <reaction evidence="7">
        <text>Xaa-L-Pro dipeptide + H2O = an L-alpha-amino acid + L-proline</text>
        <dbReference type="Rhea" id="RHEA:76407"/>
        <dbReference type="ChEBI" id="CHEBI:15377"/>
        <dbReference type="ChEBI" id="CHEBI:59869"/>
        <dbReference type="ChEBI" id="CHEBI:60039"/>
        <dbReference type="ChEBI" id="CHEBI:195196"/>
        <dbReference type="EC" id="3.4.13.9"/>
    </reaction>
</comment>
<comment type="function">
    <text evidence="7">Splits dipeptides with a prolyl residue in the C-terminal position.</text>
</comment>
<dbReference type="STRING" id="23.BEL05_20055"/>
<dbReference type="PANTHER" id="PTHR43226">
    <property type="entry name" value="XAA-PRO AMINOPEPTIDASE 3"/>
    <property type="match status" value="1"/>
</dbReference>
<dbReference type="Gene3D" id="3.40.350.10">
    <property type="entry name" value="Creatinase/prolidase N-terminal domain"/>
    <property type="match status" value="1"/>
</dbReference>
<organism evidence="10 11">
    <name type="scientific">Shewanella colwelliana</name>
    <name type="common">Alteromonas colwelliana</name>
    <dbReference type="NCBI Taxonomy" id="23"/>
    <lineage>
        <taxon>Bacteria</taxon>
        <taxon>Pseudomonadati</taxon>
        <taxon>Pseudomonadota</taxon>
        <taxon>Gammaproteobacteria</taxon>
        <taxon>Alteromonadales</taxon>
        <taxon>Shewanellaceae</taxon>
        <taxon>Shewanella</taxon>
    </lineage>
</organism>
<evidence type="ECO:0000259" key="8">
    <source>
        <dbReference type="Pfam" id="PF00557"/>
    </source>
</evidence>
<dbReference type="RefSeq" id="WP_069671119.1">
    <property type="nucleotide sequence ID" value="NZ_MCBT01000030.1"/>
</dbReference>
<dbReference type="GO" id="GO:0016795">
    <property type="term" value="F:phosphoric triester hydrolase activity"/>
    <property type="evidence" value="ECO:0007669"/>
    <property type="project" value="InterPro"/>
</dbReference>
<dbReference type="HAMAP" id="MF_01279">
    <property type="entry name" value="X_Pro_dipeptid"/>
    <property type="match status" value="1"/>
</dbReference>
<dbReference type="EMBL" id="MCBT01000030">
    <property type="protein sequence ID" value="OEG73992.1"/>
    <property type="molecule type" value="Genomic_DNA"/>
</dbReference>
<dbReference type="GO" id="GO:0004177">
    <property type="term" value="F:aminopeptidase activity"/>
    <property type="evidence" value="ECO:0007669"/>
    <property type="project" value="TreeGrafter"/>
</dbReference>
<dbReference type="GO" id="GO:0005829">
    <property type="term" value="C:cytosol"/>
    <property type="evidence" value="ECO:0007669"/>
    <property type="project" value="TreeGrafter"/>
</dbReference>
<feature type="binding site" evidence="7">
    <location>
        <position position="255"/>
    </location>
    <ligand>
        <name>Mn(2+)</name>
        <dbReference type="ChEBI" id="CHEBI:29035"/>
        <label>1</label>
    </ligand>
</feature>
<evidence type="ECO:0000256" key="2">
    <source>
        <dbReference type="ARBA" id="ARBA00022723"/>
    </source>
</evidence>
<keyword evidence="1 7" id="KW-0645">Protease</keyword>
<feature type="binding site" evidence="7">
    <location>
        <position position="335"/>
    </location>
    <ligand>
        <name>Mn(2+)</name>
        <dbReference type="ChEBI" id="CHEBI:29035"/>
        <label>1</label>
    </ligand>
</feature>
<dbReference type="AlphaFoldDB" id="A0A1E5ITY2"/>
<dbReference type="InterPro" id="IPR001131">
    <property type="entry name" value="Peptidase_M24B_aminopep-P_CS"/>
</dbReference>
<dbReference type="CDD" id="cd01087">
    <property type="entry name" value="Prolidase"/>
    <property type="match status" value="1"/>
</dbReference>